<dbReference type="EMBL" id="JACAGC010000005">
    <property type="protein sequence ID" value="KAF6364716.1"/>
    <property type="molecule type" value="Genomic_DNA"/>
</dbReference>
<gene>
    <name evidence="2" type="ORF">mRhiFer1_009841</name>
</gene>
<dbReference type="Proteomes" id="UP000585614">
    <property type="component" value="Unassembled WGS sequence"/>
</dbReference>
<proteinExistence type="predicted"/>
<dbReference type="AlphaFoldDB" id="A0A7J7YSU8"/>
<organism evidence="2 3">
    <name type="scientific">Rhinolophus ferrumequinum</name>
    <name type="common">Greater horseshoe bat</name>
    <dbReference type="NCBI Taxonomy" id="59479"/>
    <lineage>
        <taxon>Eukaryota</taxon>
        <taxon>Metazoa</taxon>
        <taxon>Chordata</taxon>
        <taxon>Craniata</taxon>
        <taxon>Vertebrata</taxon>
        <taxon>Euteleostomi</taxon>
        <taxon>Mammalia</taxon>
        <taxon>Eutheria</taxon>
        <taxon>Laurasiatheria</taxon>
        <taxon>Chiroptera</taxon>
        <taxon>Yinpterochiroptera</taxon>
        <taxon>Rhinolophoidea</taxon>
        <taxon>Rhinolophidae</taxon>
        <taxon>Rhinolophinae</taxon>
        <taxon>Rhinolophus</taxon>
    </lineage>
</organism>
<evidence type="ECO:0000313" key="2">
    <source>
        <dbReference type="EMBL" id="KAF6364716.1"/>
    </source>
</evidence>
<evidence type="ECO:0000313" key="3">
    <source>
        <dbReference type="Proteomes" id="UP000585614"/>
    </source>
</evidence>
<protein>
    <submittedName>
        <fullName evidence="2">Uncharacterized protein</fullName>
    </submittedName>
</protein>
<feature type="compositionally biased region" description="Basic and acidic residues" evidence="1">
    <location>
        <begin position="158"/>
        <end position="172"/>
    </location>
</feature>
<evidence type="ECO:0000256" key="1">
    <source>
        <dbReference type="SAM" id="MobiDB-lite"/>
    </source>
</evidence>
<feature type="region of interest" description="Disordered" evidence="1">
    <location>
        <begin position="146"/>
        <end position="187"/>
    </location>
</feature>
<name>A0A7J7YSU8_RHIFE</name>
<reference evidence="2 3" key="1">
    <citation type="journal article" date="2020" name="Nature">
        <title>Six reference-quality genomes reveal evolution of bat adaptations.</title>
        <authorList>
            <person name="Jebb D."/>
            <person name="Huang Z."/>
            <person name="Pippel M."/>
            <person name="Hughes G.M."/>
            <person name="Lavrichenko K."/>
            <person name="Devanna P."/>
            <person name="Winkler S."/>
            <person name="Jermiin L.S."/>
            <person name="Skirmuntt E.C."/>
            <person name="Katzourakis A."/>
            <person name="Burkitt-Gray L."/>
            <person name="Ray D.A."/>
            <person name="Sullivan K.A.M."/>
            <person name="Roscito J.G."/>
            <person name="Kirilenko B.M."/>
            <person name="Davalos L.M."/>
            <person name="Corthals A.P."/>
            <person name="Power M.L."/>
            <person name="Jones G."/>
            <person name="Ransome R.D."/>
            <person name="Dechmann D.K.N."/>
            <person name="Locatelli A.G."/>
            <person name="Puechmaille S.J."/>
            <person name="Fedrigo O."/>
            <person name="Jarvis E.D."/>
            <person name="Hiller M."/>
            <person name="Vernes S.C."/>
            <person name="Myers E.W."/>
            <person name="Teeling E.C."/>
        </authorList>
    </citation>
    <scope>NUCLEOTIDE SEQUENCE [LARGE SCALE GENOMIC DNA]</scope>
    <source>
        <strain evidence="2">MRhiFer1</strain>
        <tissue evidence="2">Lung</tissue>
    </source>
</reference>
<accession>A0A7J7YSU8</accession>
<comment type="caution">
    <text evidence="2">The sequence shown here is derived from an EMBL/GenBank/DDBJ whole genome shotgun (WGS) entry which is preliminary data.</text>
</comment>
<sequence length="262" mass="29434">MDRCAFAGLLPARFQAAAANIGPVEKANPNRSSSLLAFAAHLHAQTAPPHVLVTVYYPSLPTTSLFLIPVSCDQVLLQKNSHGPRKSPSRLPRAPTQFRFLLKLHKMYFKKHSLPATDVQEKLNYGSRKHMAVAYCTRKPKRWGSRERLQHKSRLRRLREAERLEPRARGSRDFQQPLGSPGPRRRPGKLSEAALLLLRVGACLHIHFPVRTPQIGTWLLPSPHSLPGSDWLARRPRDVWVRQGRGKGGVGVPTRRAAFVTC</sequence>